<keyword evidence="1" id="KW-0812">Transmembrane</keyword>
<dbReference type="Proteomes" id="UP000218238">
    <property type="component" value="Unassembled WGS sequence"/>
</dbReference>
<evidence type="ECO:0000313" key="3">
    <source>
        <dbReference type="Proteomes" id="UP000218238"/>
    </source>
</evidence>
<evidence type="ECO:0000313" key="2">
    <source>
        <dbReference type="EMBL" id="PAX60252.1"/>
    </source>
</evidence>
<dbReference type="RefSeq" id="WP_095720220.1">
    <property type="nucleotide sequence ID" value="NZ_NTFS01000016.1"/>
</dbReference>
<reference evidence="2 3" key="1">
    <citation type="submission" date="2017-08" db="EMBL/GenBank/DDBJ databases">
        <title>Draft genome sequence of filamentous cyanobacterium Calothrix elsteri CCALA 953.</title>
        <authorList>
            <person name="Gagunashvili A.N."/>
            <person name="Elster J."/>
            <person name="Andresson O.S."/>
        </authorList>
    </citation>
    <scope>NUCLEOTIDE SEQUENCE [LARGE SCALE GENOMIC DNA]</scope>
    <source>
        <strain evidence="2 3">CCALA 953</strain>
    </source>
</reference>
<comment type="caution">
    <text evidence="2">The sequence shown here is derived from an EMBL/GenBank/DDBJ whole genome shotgun (WGS) entry which is preliminary data.</text>
</comment>
<keyword evidence="3" id="KW-1185">Reference proteome</keyword>
<name>A0A2A2TP93_9CYAN</name>
<sequence>MSIWLWIGLLAYFTGVAIAWQQFQPKIAEWEEYSNFPVIWTVKLAIAIGYFLKSLIWFYDLILDDEASNKKASSEH</sequence>
<keyword evidence="1" id="KW-0472">Membrane</keyword>
<dbReference type="EMBL" id="NTFS01000016">
    <property type="protein sequence ID" value="PAX60252.1"/>
    <property type="molecule type" value="Genomic_DNA"/>
</dbReference>
<evidence type="ECO:0000256" key="1">
    <source>
        <dbReference type="SAM" id="Phobius"/>
    </source>
</evidence>
<keyword evidence="1" id="KW-1133">Transmembrane helix</keyword>
<protein>
    <submittedName>
        <fullName evidence="2">Uncharacterized protein</fullName>
    </submittedName>
</protein>
<feature type="transmembrane region" description="Helical" evidence="1">
    <location>
        <begin position="38"/>
        <end position="62"/>
    </location>
</feature>
<organism evidence="2 3">
    <name type="scientific">Brunnivagina elsteri CCALA 953</name>
    <dbReference type="NCBI Taxonomy" id="987040"/>
    <lineage>
        <taxon>Bacteria</taxon>
        <taxon>Bacillati</taxon>
        <taxon>Cyanobacteriota</taxon>
        <taxon>Cyanophyceae</taxon>
        <taxon>Nostocales</taxon>
        <taxon>Calotrichaceae</taxon>
        <taxon>Brunnivagina</taxon>
    </lineage>
</organism>
<accession>A0A2A2TP93</accession>
<proteinExistence type="predicted"/>
<gene>
    <name evidence="2" type="ORF">CK510_02670</name>
</gene>
<dbReference type="AlphaFoldDB" id="A0A2A2TP93"/>
<dbReference type="OrthoDB" id="517013at2"/>